<dbReference type="SUPFAM" id="SSF88723">
    <property type="entry name" value="PIN domain-like"/>
    <property type="match status" value="1"/>
</dbReference>
<dbReference type="InterPro" id="IPR044153">
    <property type="entry name" value="PIN_Pae0151-like"/>
</dbReference>
<proteinExistence type="predicted"/>
<reference evidence="2 3" key="1">
    <citation type="submission" date="2019-06" db="EMBL/GenBank/DDBJ databases">
        <title>Thermococcus indicus sp. nov., a Fe(III)-reducing hyperthermophilic archaeon isolated from the Onnuri vent field of the Central Indian Ocean ridge.</title>
        <authorList>
            <person name="Lim J.K."/>
            <person name="Kim Y.J."/>
            <person name="Kwon K.K."/>
        </authorList>
    </citation>
    <scope>NUCLEOTIDE SEQUENCE [LARGE SCALE GENOMIC DNA]</scope>
    <source>
        <strain evidence="2 3">IOH1</strain>
    </source>
</reference>
<dbReference type="OrthoDB" id="97388at2157"/>
<evidence type="ECO:0000259" key="1">
    <source>
        <dbReference type="Pfam" id="PF10130"/>
    </source>
</evidence>
<dbReference type="InterPro" id="IPR029060">
    <property type="entry name" value="PIN-like_dom_sf"/>
</dbReference>
<sequence length="143" mass="16372">MEIALDFNLVFSALHSRGRVHLIFAWNYVVKRVTFLVPEYFWEEIGDKWRKILLSTKLSESELSEMLEIIRSQTLTVPEEKIRLHLQRAIEISPDPKDAPYVALALSFNVPLATGDKKLREGLKGSEVRLLTPNDLAKIVLGE</sequence>
<organism evidence="2 3">
    <name type="scientific">Thermococcus indicus</name>
    <dbReference type="NCBI Taxonomy" id="2586643"/>
    <lineage>
        <taxon>Archaea</taxon>
        <taxon>Methanobacteriati</taxon>
        <taxon>Methanobacteriota</taxon>
        <taxon>Thermococci</taxon>
        <taxon>Thermococcales</taxon>
        <taxon>Thermococcaceae</taxon>
        <taxon>Thermococcus</taxon>
    </lineage>
</organism>
<dbReference type="GeneID" id="40475822"/>
<evidence type="ECO:0000313" key="3">
    <source>
        <dbReference type="Proteomes" id="UP000306007"/>
    </source>
</evidence>
<dbReference type="AlphaFoldDB" id="A0A4Y5SPB0"/>
<gene>
    <name evidence="2" type="ORF">FH039_11520</name>
</gene>
<dbReference type="Pfam" id="PF10130">
    <property type="entry name" value="PIN_2"/>
    <property type="match status" value="1"/>
</dbReference>
<name>A0A4Y5SPB0_9EURY</name>
<evidence type="ECO:0000313" key="2">
    <source>
        <dbReference type="EMBL" id="QDA32099.1"/>
    </source>
</evidence>
<dbReference type="InterPro" id="IPR002716">
    <property type="entry name" value="PIN_dom"/>
</dbReference>
<feature type="domain" description="PIN" evidence="1">
    <location>
        <begin position="5"/>
        <end position="127"/>
    </location>
</feature>
<dbReference type="KEGG" id="tic:FH039_11520"/>
<dbReference type="CDD" id="cd09873">
    <property type="entry name" value="PIN_Pae0151-like"/>
    <property type="match status" value="1"/>
</dbReference>
<accession>A0A4Y5SPB0</accession>
<dbReference type="Proteomes" id="UP000306007">
    <property type="component" value="Chromosome"/>
</dbReference>
<dbReference type="EMBL" id="CP040846">
    <property type="protein sequence ID" value="QDA32099.1"/>
    <property type="molecule type" value="Genomic_DNA"/>
</dbReference>
<keyword evidence="3" id="KW-1185">Reference proteome</keyword>
<protein>
    <recommendedName>
        <fullName evidence="1">PIN domain-containing protein</fullName>
    </recommendedName>
</protein>
<dbReference type="Gene3D" id="3.40.50.1010">
    <property type="entry name" value="5'-nuclease"/>
    <property type="match status" value="1"/>
</dbReference>
<dbReference type="RefSeq" id="WP_139681421.1">
    <property type="nucleotide sequence ID" value="NZ_CP040846.1"/>
</dbReference>